<reference evidence="3 4" key="1">
    <citation type="submission" date="2017-04" db="EMBL/GenBank/DDBJ databases">
        <title>Monoglobus pectinilyticus 14 draft genome.</title>
        <authorList>
            <person name="Kim C."/>
            <person name="Rosendale D.I."/>
            <person name="Kelly W.J."/>
            <person name="Tannock G.W."/>
            <person name="Patchett M.L."/>
            <person name="Jordens J.Z."/>
        </authorList>
    </citation>
    <scope>NUCLEOTIDE SEQUENCE [LARGE SCALE GENOMIC DNA]</scope>
    <source>
        <strain evidence="3 4">14</strain>
    </source>
</reference>
<dbReference type="EC" id="3.1.-.-" evidence="2"/>
<dbReference type="InterPro" id="IPR010155">
    <property type="entry name" value="CRISPR-assoc_prot_Cas5d"/>
</dbReference>
<dbReference type="Proteomes" id="UP000235589">
    <property type="component" value="Chromosome"/>
</dbReference>
<dbReference type="OrthoDB" id="5621871at2"/>
<dbReference type="AlphaFoldDB" id="A0A2K9P327"/>
<accession>A0A2K9P327</accession>
<evidence type="ECO:0000256" key="2">
    <source>
        <dbReference type="PIRNR" id="PIRNR029950"/>
    </source>
</evidence>
<keyword evidence="2" id="KW-0255">Endonuclease</keyword>
<name>A0A2K9P327_9FIRM</name>
<dbReference type="EMBL" id="CP020991">
    <property type="protein sequence ID" value="AUO19655.1"/>
    <property type="molecule type" value="Genomic_DNA"/>
</dbReference>
<dbReference type="GO" id="GO:0004519">
    <property type="term" value="F:endonuclease activity"/>
    <property type="evidence" value="ECO:0007669"/>
    <property type="project" value="UniProtKB-UniRule"/>
</dbReference>
<dbReference type="GeneID" id="98062887"/>
<keyword evidence="4" id="KW-1185">Reference proteome</keyword>
<evidence type="ECO:0000256" key="1">
    <source>
        <dbReference type="ARBA" id="ARBA00023118"/>
    </source>
</evidence>
<comment type="function">
    <text evidence="2">CRISPR (clustered regularly interspaced short palindromic repeat) is an adaptive immune system that provides protection against mobile genetic elements (viruses, transposable elements and conjugative plasmids). CRISPR clusters contain spacers, sequences complementary to antecedent mobile elements, and target invading nucleic acids. CRISPR clusters are transcribed and processed into CRISPR RNA (crRNA).</text>
</comment>
<dbReference type="KEGG" id="mpec:B9O19_01495"/>
<sequence>MNKENKISFRLTGRTALFSDPITKAGGEKFNYSVPTYQALKGICESIYWKPTFIWYIDRVRIINPIRTESRGIRVPKYQNNSNDLSIYTYLIDAEYQVEAHFEWNMQREELSADRDENKHFFITKRMLDRGGRRDIFLGARECQGYVEPCTFGEGNGYYDNESMSFGIMVHGITYPDESGLEKMQTRLWNAQMKNGIIEFIRPEECSIVMDTEKYKIKPFIPGKNFSGAEEFERGGVFG</sequence>
<dbReference type="Gene3D" id="3.30.70.2660">
    <property type="match status" value="1"/>
</dbReference>
<keyword evidence="2" id="KW-0378">Hydrolase</keyword>
<keyword evidence="1 2" id="KW-0051">Antiviral defense</keyword>
<evidence type="ECO:0000313" key="4">
    <source>
        <dbReference type="Proteomes" id="UP000235589"/>
    </source>
</evidence>
<dbReference type="PIRSF" id="PIRSF029950">
    <property type="entry name" value="Cas_CT1134"/>
    <property type="match status" value="1"/>
</dbReference>
<dbReference type="InterPro" id="IPR013422">
    <property type="entry name" value="CRISPR-assoc_prot_Cas5_N"/>
</dbReference>
<keyword evidence="2" id="KW-0540">Nuclease</keyword>
<comment type="similarity">
    <text evidence="2">Belongs to the CRISPR-associated protein Cas5 family. Subtype I-C/Dvulg subfamily.</text>
</comment>
<dbReference type="GO" id="GO:0043571">
    <property type="term" value="P:maintenance of CRISPR repeat elements"/>
    <property type="evidence" value="ECO:0007669"/>
    <property type="project" value="UniProtKB-UniRule"/>
</dbReference>
<organism evidence="3 4">
    <name type="scientific">Monoglobus pectinilyticus</name>
    <dbReference type="NCBI Taxonomy" id="1981510"/>
    <lineage>
        <taxon>Bacteria</taxon>
        <taxon>Bacillati</taxon>
        <taxon>Bacillota</taxon>
        <taxon>Clostridia</taxon>
        <taxon>Monoglobales</taxon>
        <taxon>Monoglobaceae</taxon>
        <taxon>Monoglobus</taxon>
    </lineage>
</organism>
<proteinExistence type="inferred from homology"/>
<dbReference type="NCBIfam" id="TIGR02593">
    <property type="entry name" value="CRISPR_cas5"/>
    <property type="match status" value="1"/>
</dbReference>
<dbReference type="GO" id="GO:0003723">
    <property type="term" value="F:RNA binding"/>
    <property type="evidence" value="ECO:0007669"/>
    <property type="project" value="UniProtKB-UniRule"/>
</dbReference>
<dbReference type="RefSeq" id="WP_102365841.1">
    <property type="nucleotide sequence ID" value="NZ_CP020991.1"/>
</dbReference>
<keyword evidence="2" id="KW-0694">RNA-binding</keyword>
<dbReference type="NCBIfam" id="TIGR01876">
    <property type="entry name" value="cas_Cas5d"/>
    <property type="match status" value="1"/>
</dbReference>
<gene>
    <name evidence="3" type="ORF">B9O19_01495</name>
</gene>
<evidence type="ECO:0000313" key="3">
    <source>
        <dbReference type="EMBL" id="AUO19655.1"/>
    </source>
</evidence>
<dbReference type="InterPro" id="IPR021124">
    <property type="entry name" value="CRISPR-assoc_prot_Cas5"/>
</dbReference>
<dbReference type="GO" id="GO:0051607">
    <property type="term" value="P:defense response to virus"/>
    <property type="evidence" value="ECO:0007669"/>
    <property type="project" value="UniProtKB-UniRule"/>
</dbReference>
<dbReference type="GO" id="GO:0016787">
    <property type="term" value="F:hydrolase activity"/>
    <property type="evidence" value="ECO:0007669"/>
    <property type="project" value="UniProtKB-KW"/>
</dbReference>
<protein>
    <recommendedName>
        <fullName evidence="2">pre-crRNA processing endonuclease</fullName>
        <ecNumber evidence="2">3.1.-.-</ecNumber>
    </recommendedName>
</protein>
<dbReference type="Pfam" id="PF09704">
    <property type="entry name" value="Cas_Cas5d"/>
    <property type="match status" value="1"/>
</dbReference>